<evidence type="ECO:0000256" key="1">
    <source>
        <dbReference type="ARBA" id="ARBA00004496"/>
    </source>
</evidence>
<accession>A0A556SCG1</accession>
<dbReference type="PROSITE" id="PS51096">
    <property type="entry name" value="PTS_EIIA_TYPE_4"/>
    <property type="match status" value="1"/>
</dbReference>
<protein>
    <submittedName>
        <fullName evidence="9">PTS sugar transporter subunit IIA</fullName>
    </submittedName>
</protein>
<dbReference type="GO" id="GO:0016301">
    <property type="term" value="F:kinase activity"/>
    <property type="evidence" value="ECO:0007669"/>
    <property type="project" value="UniProtKB-KW"/>
</dbReference>
<dbReference type="InterPro" id="IPR004701">
    <property type="entry name" value="PTS_EIIA_man-typ"/>
</dbReference>
<dbReference type="RefSeq" id="WP_144091888.1">
    <property type="nucleotide sequence ID" value="NZ_CAMLAP010000096.1"/>
</dbReference>
<keyword evidence="5" id="KW-0808">Transferase</keyword>
<feature type="domain" description="PTS EIIA type-4" evidence="8">
    <location>
        <begin position="1"/>
        <end position="126"/>
    </location>
</feature>
<keyword evidence="6" id="KW-0598">Phosphotransferase system</keyword>
<dbReference type="PANTHER" id="PTHR33799:SF1">
    <property type="entry name" value="PTS SYSTEM MANNOSE-SPECIFIC EIIAB COMPONENT-RELATED"/>
    <property type="match status" value="1"/>
</dbReference>
<comment type="subcellular location">
    <subcellularLocation>
        <location evidence="1">Cytoplasm</location>
    </subcellularLocation>
</comment>
<comment type="caution">
    <text evidence="9">The sequence shown here is derived from an EMBL/GenBank/DDBJ whole genome shotgun (WGS) entry which is preliminary data.</text>
</comment>
<dbReference type="GO" id="GO:0009401">
    <property type="term" value="P:phosphoenolpyruvate-dependent sugar phosphotransferase system"/>
    <property type="evidence" value="ECO:0007669"/>
    <property type="project" value="UniProtKB-KW"/>
</dbReference>
<evidence type="ECO:0000313" key="9">
    <source>
        <dbReference type="EMBL" id="TSJ98829.1"/>
    </source>
</evidence>
<dbReference type="GO" id="GO:0016020">
    <property type="term" value="C:membrane"/>
    <property type="evidence" value="ECO:0007669"/>
    <property type="project" value="InterPro"/>
</dbReference>
<evidence type="ECO:0000313" key="10">
    <source>
        <dbReference type="Proteomes" id="UP000319483"/>
    </source>
</evidence>
<dbReference type="AlphaFoldDB" id="A0A556SCG1"/>
<evidence type="ECO:0000256" key="3">
    <source>
        <dbReference type="ARBA" id="ARBA00022490"/>
    </source>
</evidence>
<gene>
    <name evidence="9" type="ORF">FPQ15_06625</name>
</gene>
<dbReference type="Gene3D" id="3.40.50.510">
    <property type="entry name" value="Phosphotransferase system, mannose-type IIA component"/>
    <property type="match status" value="1"/>
</dbReference>
<evidence type="ECO:0000256" key="4">
    <source>
        <dbReference type="ARBA" id="ARBA00022597"/>
    </source>
</evidence>
<dbReference type="CDD" id="cd00006">
    <property type="entry name" value="PTS_IIA_man"/>
    <property type="match status" value="1"/>
</dbReference>
<evidence type="ECO:0000259" key="8">
    <source>
        <dbReference type="PROSITE" id="PS51096"/>
    </source>
</evidence>
<dbReference type="GO" id="GO:0005737">
    <property type="term" value="C:cytoplasm"/>
    <property type="evidence" value="ECO:0007669"/>
    <property type="project" value="UniProtKB-SubCell"/>
</dbReference>
<dbReference type="PANTHER" id="PTHR33799">
    <property type="entry name" value="PTS PERMEASE-RELATED-RELATED"/>
    <property type="match status" value="1"/>
</dbReference>
<dbReference type="EMBL" id="VMHM01000008">
    <property type="protein sequence ID" value="TSJ98829.1"/>
    <property type="molecule type" value="Genomic_DNA"/>
</dbReference>
<proteinExistence type="predicted"/>
<evidence type="ECO:0000256" key="7">
    <source>
        <dbReference type="ARBA" id="ARBA00022777"/>
    </source>
</evidence>
<evidence type="ECO:0000256" key="6">
    <source>
        <dbReference type="ARBA" id="ARBA00022683"/>
    </source>
</evidence>
<dbReference type="InterPro" id="IPR033887">
    <property type="entry name" value="PTS_IIA_man"/>
</dbReference>
<keyword evidence="2" id="KW-0813">Transport</keyword>
<keyword evidence="7" id="KW-0418">Kinase</keyword>
<sequence length="141" mass="15218">MKIVITSHGDLCEGILISYAMIAGDTSHFTVVKLDEKGISDFSVRLNNVLDSLLTSNEFVIVLSDIMGGTPYNETFRYLLANPDKKVFLISGLNLPMLIQAGTASEDVSDIHALLDSILQAGQDAISLAPTAITNNDDLDF</sequence>
<organism evidence="9 10">
    <name type="scientific">Gilliamella apicola</name>
    <dbReference type="NCBI Taxonomy" id="1196095"/>
    <lineage>
        <taxon>Bacteria</taxon>
        <taxon>Pseudomonadati</taxon>
        <taxon>Pseudomonadota</taxon>
        <taxon>Gammaproteobacteria</taxon>
        <taxon>Orbales</taxon>
        <taxon>Orbaceae</taxon>
        <taxon>Gilliamella</taxon>
    </lineage>
</organism>
<dbReference type="InterPro" id="IPR036662">
    <property type="entry name" value="PTS_EIIA_man-typ_sf"/>
</dbReference>
<reference evidence="9 10" key="1">
    <citation type="submission" date="2019-07" db="EMBL/GenBank/DDBJ databases">
        <title>Gilliamella genomes.</title>
        <authorList>
            <person name="Zheng H."/>
        </authorList>
    </citation>
    <scope>NUCLEOTIDE SEQUENCE [LARGE SCALE GENOMIC DNA]</scope>
    <source>
        <strain evidence="9 10">W8127</strain>
    </source>
</reference>
<dbReference type="Pfam" id="PF03610">
    <property type="entry name" value="EIIA-man"/>
    <property type="match status" value="1"/>
</dbReference>
<dbReference type="InterPro" id="IPR051471">
    <property type="entry name" value="Bacterial_PTS_sugar_comp"/>
</dbReference>
<evidence type="ECO:0000256" key="5">
    <source>
        <dbReference type="ARBA" id="ARBA00022679"/>
    </source>
</evidence>
<dbReference type="Proteomes" id="UP000319483">
    <property type="component" value="Unassembled WGS sequence"/>
</dbReference>
<keyword evidence="3" id="KW-0963">Cytoplasm</keyword>
<evidence type="ECO:0000256" key="2">
    <source>
        <dbReference type="ARBA" id="ARBA00022448"/>
    </source>
</evidence>
<dbReference type="SUPFAM" id="SSF53062">
    <property type="entry name" value="PTS system fructose IIA component-like"/>
    <property type="match status" value="1"/>
</dbReference>
<keyword evidence="4 9" id="KW-0762">Sugar transport</keyword>
<name>A0A556SCG1_9GAMM</name>